<evidence type="ECO:0000313" key="16">
    <source>
        <dbReference type="Proteomes" id="UP000476176"/>
    </source>
</evidence>
<dbReference type="EMBL" id="QXFZ01002659">
    <property type="protein sequence ID" value="KAE9074971.1"/>
    <property type="molecule type" value="Genomic_DNA"/>
</dbReference>
<dbReference type="Proteomes" id="UP000429523">
    <property type="component" value="Unassembled WGS sequence"/>
</dbReference>
<evidence type="ECO:0000313" key="3">
    <source>
        <dbReference type="EMBL" id="KAE8976653.1"/>
    </source>
</evidence>
<dbReference type="EMBL" id="QXGD01002646">
    <property type="protein sequence ID" value="KAE9185944.1"/>
    <property type="molecule type" value="Genomic_DNA"/>
</dbReference>
<evidence type="ECO:0000256" key="1">
    <source>
        <dbReference type="SAM" id="MobiDB-lite"/>
    </source>
</evidence>
<feature type="compositionally biased region" description="Low complexity" evidence="1">
    <location>
        <begin position="47"/>
        <end position="62"/>
    </location>
</feature>
<gene>
    <name evidence="8" type="ORF">PF001_g24736</name>
    <name evidence="7" type="ORF">PF002_g26023</name>
    <name evidence="6" type="ORF">PF004_g29760</name>
    <name evidence="5" type="ORF">PF006_g24473</name>
    <name evidence="4" type="ORF">PF007_g25192</name>
    <name evidence="9" type="ORF">PF008_g25402</name>
    <name evidence="2" type="ORF">PF009_g27130</name>
    <name evidence="3" type="ORF">PF011_g23956</name>
</gene>
<sequence length="70" mass="6926">MSAPSASACTCSPVTFLRSVGLAAQGPTASLAAPSPSPTGPPPTPPTRSDSTTTVGSTITSTSRHRIKLC</sequence>
<name>A0A6A3DTP1_9STRA</name>
<feature type="region of interest" description="Disordered" evidence="1">
    <location>
        <begin position="27"/>
        <end position="70"/>
    </location>
</feature>
<dbReference type="Proteomes" id="UP000476176">
    <property type="component" value="Unassembled WGS sequence"/>
</dbReference>
<evidence type="ECO:0000313" key="10">
    <source>
        <dbReference type="Proteomes" id="UP000429523"/>
    </source>
</evidence>
<evidence type="ECO:0000313" key="4">
    <source>
        <dbReference type="EMBL" id="KAE9074971.1"/>
    </source>
</evidence>
<evidence type="ECO:0000313" key="2">
    <source>
        <dbReference type="EMBL" id="KAE8922611.1"/>
    </source>
</evidence>
<dbReference type="Proteomes" id="UP000460718">
    <property type="component" value="Unassembled WGS sequence"/>
</dbReference>
<evidence type="ECO:0000313" key="9">
    <source>
        <dbReference type="EMBL" id="KAE9291151.1"/>
    </source>
</evidence>
<dbReference type="EMBL" id="QXGC01005645">
    <property type="protein sequence ID" value="KAE9164642.1"/>
    <property type="molecule type" value="Genomic_DNA"/>
</dbReference>
<dbReference type="Proteomes" id="UP000440367">
    <property type="component" value="Unassembled WGS sequence"/>
</dbReference>
<comment type="caution">
    <text evidence="2">The sequence shown here is derived from an EMBL/GenBank/DDBJ whole genome shotgun (WGS) entry which is preliminary data.</text>
</comment>
<evidence type="ECO:0000313" key="13">
    <source>
        <dbReference type="Proteomes" id="UP000440732"/>
    </source>
</evidence>
<dbReference type="Proteomes" id="UP000441208">
    <property type="component" value="Unassembled WGS sequence"/>
</dbReference>
<feature type="compositionally biased region" description="Pro residues" evidence="1">
    <location>
        <begin position="35"/>
        <end position="46"/>
    </location>
</feature>
<proteinExistence type="predicted"/>
<protein>
    <submittedName>
        <fullName evidence="2">Uncharacterized protein</fullName>
    </submittedName>
</protein>
<dbReference type="EMBL" id="QXGE01002757">
    <property type="protein sequence ID" value="KAE9279396.1"/>
    <property type="molecule type" value="Genomic_DNA"/>
</dbReference>
<dbReference type="EMBL" id="QXFY01002885">
    <property type="protein sequence ID" value="KAE9291151.1"/>
    <property type="molecule type" value="Genomic_DNA"/>
</dbReference>
<evidence type="ECO:0000313" key="6">
    <source>
        <dbReference type="EMBL" id="KAE9164642.1"/>
    </source>
</evidence>
<reference evidence="10 11" key="1">
    <citation type="submission" date="2018-08" db="EMBL/GenBank/DDBJ databases">
        <title>Genomic investigation of the strawberry pathogen Phytophthora fragariae indicates pathogenicity is determined by transcriptional variation in three key races.</title>
        <authorList>
            <person name="Adams T.M."/>
            <person name="Armitage A.D."/>
            <person name="Sobczyk M.K."/>
            <person name="Bates H.J."/>
            <person name="Dunwell J.M."/>
            <person name="Nellist C.F."/>
            <person name="Harrison R.J."/>
        </authorList>
    </citation>
    <scope>NUCLEOTIDE SEQUENCE [LARGE SCALE GENOMIC DNA]</scope>
    <source>
        <strain evidence="8 11">A4</strain>
        <strain evidence="7 12">BC-1</strain>
        <strain evidence="6 16">BC-23</strain>
        <strain evidence="5 13">NOV-5</strain>
        <strain evidence="4 14">NOV-71</strain>
        <strain evidence="9 17">NOV-77</strain>
        <strain evidence="2 10">NOV-9</strain>
        <strain evidence="3 15">SCRP245</strain>
    </source>
</reference>
<evidence type="ECO:0000313" key="12">
    <source>
        <dbReference type="Proteomes" id="UP000440367"/>
    </source>
</evidence>
<dbReference type="AlphaFoldDB" id="A0A6A3DTP1"/>
<organism evidence="2 10">
    <name type="scientific">Phytophthora fragariae</name>
    <dbReference type="NCBI Taxonomy" id="53985"/>
    <lineage>
        <taxon>Eukaryota</taxon>
        <taxon>Sar</taxon>
        <taxon>Stramenopiles</taxon>
        <taxon>Oomycota</taxon>
        <taxon>Peronosporomycetes</taxon>
        <taxon>Peronosporales</taxon>
        <taxon>Peronosporaceae</taxon>
        <taxon>Phytophthora</taxon>
    </lineage>
</organism>
<dbReference type="Proteomes" id="UP000437068">
    <property type="component" value="Unassembled WGS sequence"/>
</dbReference>
<evidence type="ECO:0000313" key="7">
    <source>
        <dbReference type="EMBL" id="KAE9185944.1"/>
    </source>
</evidence>
<evidence type="ECO:0000313" key="11">
    <source>
        <dbReference type="Proteomes" id="UP000437068"/>
    </source>
</evidence>
<dbReference type="Proteomes" id="UP000440732">
    <property type="component" value="Unassembled WGS sequence"/>
</dbReference>
<accession>A0A6A3DTP1</accession>
<dbReference type="EMBL" id="QXFW01002645">
    <property type="protein sequence ID" value="KAE8976653.1"/>
    <property type="molecule type" value="Genomic_DNA"/>
</dbReference>
<evidence type="ECO:0000313" key="14">
    <source>
        <dbReference type="Proteomes" id="UP000441208"/>
    </source>
</evidence>
<dbReference type="Proteomes" id="UP000486351">
    <property type="component" value="Unassembled WGS sequence"/>
</dbReference>
<evidence type="ECO:0000313" key="8">
    <source>
        <dbReference type="EMBL" id="KAE9279396.1"/>
    </source>
</evidence>
<evidence type="ECO:0000313" key="17">
    <source>
        <dbReference type="Proteomes" id="UP000486351"/>
    </source>
</evidence>
<dbReference type="EMBL" id="QXGF01003034">
    <property type="protein sequence ID" value="KAE8922611.1"/>
    <property type="molecule type" value="Genomic_DNA"/>
</dbReference>
<evidence type="ECO:0000313" key="15">
    <source>
        <dbReference type="Proteomes" id="UP000460718"/>
    </source>
</evidence>
<dbReference type="EMBL" id="QXGA01002702">
    <property type="protein sequence ID" value="KAE9093295.1"/>
    <property type="molecule type" value="Genomic_DNA"/>
</dbReference>
<evidence type="ECO:0000313" key="5">
    <source>
        <dbReference type="EMBL" id="KAE9093295.1"/>
    </source>
</evidence>